<dbReference type="AlphaFoldDB" id="A0AAE1X4U5"/>
<evidence type="ECO:0000256" key="1">
    <source>
        <dbReference type="SAM" id="SignalP"/>
    </source>
</evidence>
<accession>A0AAE1X4U5</accession>
<feature type="signal peptide" evidence="1">
    <location>
        <begin position="1"/>
        <end position="22"/>
    </location>
</feature>
<feature type="domain" description="SCP" evidence="2">
    <location>
        <begin position="30"/>
        <end position="80"/>
    </location>
</feature>
<protein>
    <submittedName>
        <fullName evidence="3">Pathogenesis-related protein PR-1 type</fullName>
    </submittedName>
</protein>
<reference evidence="3" key="2">
    <citation type="journal article" date="2024" name="Plant">
        <title>Genomic evolution and insights into agronomic trait innovations of Sesamum species.</title>
        <authorList>
            <person name="Miao H."/>
            <person name="Wang L."/>
            <person name="Qu L."/>
            <person name="Liu H."/>
            <person name="Sun Y."/>
            <person name="Le M."/>
            <person name="Wang Q."/>
            <person name="Wei S."/>
            <person name="Zheng Y."/>
            <person name="Lin W."/>
            <person name="Duan Y."/>
            <person name="Cao H."/>
            <person name="Xiong S."/>
            <person name="Wang X."/>
            <person name="Wei L."/>
            <person name="Li C."/>
            <person name="Ma Q."/>
            <person name="Ju M."/>
            <person name="Zhao R."/>
            <person name="Li G."/>
            <person name="Mu C."/>
            <person name="Tian Q."/>
            <person name="Mei H."/>
            <person name="Zhang T."/>
            <person name="Gao T."/>
            <person name="Zhang H."/>
        </authorList>
    </citation>
    <scope>NUCLEOTIDE SEQUENCE</scope>
    <source>
        <strain evidence="3">K16</strain>
    </source>
</reference>
<dbReference type="Pfam" id="PF00188">
    <property type="entry name" value="CAP"/>
    <property type="match status" value="1"/>
</dbReference>
<feature type="chain" id="PRO_5042126705" evidence="1">
    <location>
        <begin position="23"/>
        <end position="85"/>
    </location>
</feature>
<gene>
    <name evidence="3" type="ORF">Sango_0521600</name>
</gene>
<comment type="caution">
    <text evidence="3">The sequence shown here is derived from an EMBL/GenBank/DDBJ whole genome shotgun (WGS) entry which is preliminary data.</text>
</comment>
<dbReference type="Proteomes" id="UP001289374">
    <property type="component" value="Unassembled WGS sequence"/>
</dbReference>
<dbReference type="SUPFAM" id="SSF55797">
    <property type="entry name" value="PR-1-like"/>
    <property type="match status" value="1"/>
</dbReference>
<dbReference type="InterPro" id="IPR035940">
    <property type="entry name" value="CAP_sf"/>
</dbReference>
<name>A0AAE1X4U5_9LAMI</name>
<dbReference type="Gene3D" id="3.40.33.10">
    <property type="entry name" value="CAP"/>
    <property type="match status" value="1"/>
</dbReference>
<organism evidence="3 4">
    <name type="scientific">Sesamum angolense</name>
    <dbReference type="NCBI Taxonomy" id="2727404"/>
    <lineage>
        <taxon>Eukaryota</taxon>
        <taxon>Viridiplantae</taxon>
        <taxon>Streptophyta</taxon>
        <taxon>Embryophyta</taxon>
        <taxon>Tracheophyta</taxon>
        <taxon>Spermatophyta</taxon>
        <taxon>Magnoliopsida</taxon>
        <taxon>eudicotyledons</taxon>
        <taxon>Gunneridae</taxon>
        <taxon>Pentapetalae</taxon>
        <taxon>asterids</taxon>
        <taxon>lamiids</taxon>
        <taxon>Lamiales</taxon>
        <taxon>Pedaliaceae</taxon>
        <taxon>Sesamum</taxon>
    </lineage>
</organism>
<sequence length="85" mass="9221">MDIPKLSILSVCLMVGLQLACAQNSPNDFLKAHNVGRAQVGVPPLAWSETLVAYARDYAKQRSGDCAMKHSDGPYGETWQQGRGT</sequence>
<dbReference type="InterPro" id="IPR014044">
    <property type="entry name" value="CAP_dom"/>
</dbReference>
<evidence type="ECO:0000313" key="3">
    <source>
        <dbReference type="EMBL" id="KAK4405151.1"/>
    </source>
</evidence>
<reference evidence="3" key="1">
    <citation type="submission" date="2020-06" db="EMBL/GenBank/DDBJ databases">
        <authorList>
            <person name="Li T."/>
            <person name="Hu X."/>
            <person name="Zhang T."/>
            <person name="Song X."/>
            <person name="Zhang H."/>
            <person name="Dai N."/>
            <person name="Sheng W."/>
            <person name="Hou X."/>
            <person name="Wei L."/>
        </authorList>
    </citation>
    <scope>NUCLEOTIDE SEQUENCE</scope>
    <source>
        <strain evidence="3">K16</strain>
        <tissue evidence="3">Leaf</tissue>
    </source>
</reference>
<dbReference type="EMBL" id="JACGWL010000003">
    <property type="protein sequence ID" value="KAK4405151.1"/>
    <property type="molecule type" value="Genomic_DNA"/>
</dbReference>
<keyword evidence="4" id="KW-1185">Reference proteome</keyword>
<keyword evidence="1" id="KW-0732">Signal</keyword>
<evidence type="ECO:0000313" key="4">
    <source>
        <dbReference type="Proteomes" id="UP001289374"/>
    </source>
</evidence>
<proteinExistence type="predicted"/>
<evidence type="ECO:0000259" key="2">
    <source>
        <dbReference type="Pfam" id="PF00188"/>
    </source>
</evidence>